<dbReference type="PANTHER" id="PTHR36251">
    <property type="entry name" value="FELS-1 PROPHAGE HOST SPECIFICITY PROTEIN-RELATED"/>
    <property type="match status" value="1"/>
</dbReference>
<proteinExistence type="predicted"/>
<dbReference type="Proteomes" id="UP000020735">
    <property type="component" value="Unassembled WGS sequence"/>
</dbReference>
<accession>A0A009RTZ3</accession>
<protein>
    <recommendedName>
        <fullName evidence="2">Tip attachment protein J HDII-ins2 domain-containing protein</fullName>
    </recommendedName>
</protein>
<dbReference type="EMBL" id="JEXJ01000158">
    <property type="protein sequence ID" value="EXC44579.1"/>
    <property type="molecule type" value="Genomic_DNA"/>
</dbReference>
<name>A0A009RTZ3_ACIBA</name>
<dbReference type="PANTHER" id="PTHR36251:SF2">
    <property type="entry name" value="GIFSY-2 PROPHAGE HOST SPECIFICITY PROTEIN J, PHAGE LAMBDA"/>
    <property type="match status" value="1"/>
</dbReference>
<sequence length="163" mass="18145">MNAVVGAKKGSKKQRQPVISPDSAQSKTFIKVLYGLAEGEIEGLANGLQSIYLEETPLQNADGSLNFENVKVDFRNGTNDQEYIEGFPAVESETAIDVELKSETPWVRAFSNLDLDAVRLRLKWGPLRTQNATNGDVSGVTIEYAIDLQTEPYRVCRRLFYLS</sequence>
<dbReference type="Pfam" id="PF24801">
    <property type="entry name" value="FNIII-A_GpJ"/>
    <property type="match status" value="1"/>
</dbReference>
<feature type="region of interest" description="Disordered" evidence="1">
    <location>
        <begin position="1"/>
        <end position="20"/>
    </location>
</feature>
<dbReference type="PATRIC" id="fig|1310630.3.peg.3855"/>
<dbReference type="InterPro" id="IPR055385">
    <property type="entry name" value="GpJ_HDII-ins2"/>
</dbReference>
<dbReference type="AlphaFoldDB" id="A0A009RTZ3"/>
<evidence type="ECO:0000313" key="4">
    <source>
        <dbReference type="Proteomes" id="UP000020735"/>
    </source>
</evidence>
<reference evidence="3 4" key="1">
    <citation type="submission" date="2014-02" db="EMBL/GenBank/DDBJ databases">
        <title>Comparative genomics and transcriptomics to identify genetic mechanisms underlying the emergence of carbapenem resistant Acinetobacter baumannii (CRAb).</title>
        <authorList>
            <person name="Harris A.D."/>
            <person name="Johnson K.J."/>
            <person name="George J."/>
            <person name="Shefchek K."/>
            <person name="Daugherty S.C."/>
            <person name="Parankush S."/>
            <person name="Sadzewicz L."/>
            <person name="Tallon L."/>
            <person name="Sengamalay N."/>
            <person name="Hazen T.H."/>
            <person name="Rasko D.A."/>
        </authorList>
    </citation>
    <scope>NUCLEOTIDE SEQUENCE [LARGE SCALE GENOMIC DNA]</scope>
    <source>
        <strain evidence="3 4">99063</strain>
    </source>
</reference>
<dbReference type="InterPro" id="IPR053171">
    <property type="entry name" value="Viral_Tip_Attach_Protein"/>
</dbReference>
<gene>
    <name evidence="3" type="ORF">J529_4045</name>
</gene>
<feature type="domain" description="Tip attachment protein J HDII-ins2" evidence="2">
    <location>
        <begin position="90"/>
        <end position="151"/>
    </location>
</feature>
<evidence type="ECO:0000256" key="1">
    <source>
        <dbReference type="SAM" id="MobiDB-lite"/>
    </source>
</evidence>
<comment type="caution">
    <text evidence="3">The sequence shown here is derived from an EMBL/GenBank/DDBJ whole genome shotgun (WGS) entry which is preliminary data.</text>
</comment>
<organism evidence="3 4">
    <name type="scientific">Acinetobacter baumannii 99063</name>
    <dbReference type="NCBI Taxonomy" id="1310630"/>
    <lineage>
        <taxon>Bacteria</taxon>
        <taxon>Pseudomonadati</taxon>
        <taxon>Pseudomonadota</taxon>
        <taxon>Gammaproteobacteria</taxon>
        <taxon>Moraxellales</taxon>
        <taxon>Moraxellaceae</taxon>
        <taxon>Acinetobacter</taxon>
        <taxon>Acinetobacter calcoaceticus/baumannii complex</taxon>
    </lineage>
</organism>
<evidence type="ECO:0000259" key="2">
    <source>
        <dbReference type="Pfam" id="PF24801"/>
    </source>
</evidence>
<evidence type="ECO:0000313" key="3">
    <source>
        <dbReference type="EMBL" id="EXC44579.1"/>
    </source>
</evidence>